<name>A0A8X6SQT7_TRICX</name>
<feature type="compositionally biased region" description="Basic and acidic residues" evidence="1">
    <location>
        <begin position="22"/>
        <end position="43"/>
    </location>
</feature>
<dbReference type="EMBL" id="BMAU01021316">
    <property type="protein sequence ID" value="GFY12771.1"/>
    <property type="molecule type" value="Genomic_DNA"/>
</dbReference>
<evidence type="ECO:0000313" key="2">
    <source>
        <dbReference type="EMBL" id="GFY12771.1"/>
    </source>
</evidence>
<feature type="region of interest" description="Disordered" evidence="1">
    <location>
        <begin position="1"/>
        <end position="44"/>
    </location>
</feature>
<protein>
    <submittedName>
        <fullName evidence="2">Uncharacterized protein</fullName>
    </submittedName>
</protein>
<proteinExistence type="predicted"/>
<gene>
    <name evidence="2" type="ORF">TNCV_4284291</name>
</gene>
<feature type="compositionally biased region" description="Polar residues" evidence="1">
    <location>
        <begin position="74"/>
        <end position="91"/>
    </location>
</feature>
<comment type="caution">
    <text evidence="2">The sequence shown here is derived from an EMBL/GenBank/DDBJ whole genome shotgun (WGS) entry which is preliminary data.</text>
</comment>
<evidence type="ECO:0000313" key="3">
    <source>
        <dbReference type="Proteomes" id="UP000887159"/>
    </source>
</evidence>
<organism evidence="2 3">
    <name type="scientific">Trichonephila clavipes</name>
    <name type="common">Golden silk orbweaver</name>
    <name type="synonym">Nephila clavipes</name>
    <dbReference type="NCBI Taxonomy" id="2585209"/>
    <lineage>
        <taxon>Eukaryota</taxon>
        <taxon>Metazoa</taxon>
        <taxon>Ecdysozoa</taxon>
        <taxon>Arthropoda</taxon>
        <taxon>Chelicerata</taxon>
        <taxon>Arachnida</taxon>
        <taxon>Araneae</taxon>
        <taxon>Araneomorphae</taxon>
        <taxon>Entelegynae</taxon>
        <taxon>Araneoidea</taxon>
        <taxon>Nephilidae</taxon>
        <taxon>Trichonephila</taxon>
    </lineage>
</organism>
<feature type="region of interest" description="Disordered" evidence="1">
    <location>
        <begin position="69"/>
        <end position="110"/>
    </location>
</feature>
<evidence type="ECO:0000256" key="1">
    <source>
        <dbReference type="SAM" id="MobiDB-lite"/>
    </source>
</evidence>
<dbReference type="Proteomes" id="UP000887159">
    <property type="component" value="Unassembled WGS sequence"/>
</dbReference>
<keyword evidence="3" id="KW-1185">Reference proteome</keyword>
<sequence>MILQHWTKNIKRENPRTGQVGRQRERANQENRRRGVTRSKDPECNNDLMEVEHCIQLKKTVSGYTGFVEKKPGQSCSRATTSNRAGSSSFAASDKNEKCHSSPQVKKKYY</sequence>
<reference evidence="2" key="1">
    <citation type="submission" date="2020-08" db="EMBL/GenBank/DDBJ databases">
        <title>Multicomponent nature underlies the extraordinary mechanical properties of spider dragline silk.</title>
        <authorList>
            <person name="Kono N."/>
            <person name="Nakamura H."/>
            <person name="Mori M."/>
            <person name="Yoshida Y."/>
            <person name="Ohtoshi R."/>
            <person name="Malay A.D."/>
            <person name="Moran D.A.P."/>
            <person name="Tomita M."/>
            <person name="Numata K."/>
            <person name="Arakawa K."/>
        </authorList>
    </citation>
    <scope>NUCLEOTIDE SEQUENCE</scope>
</reference>
<dbReference type="AlphaFoldDB" id="A0A8X6SQT7"/>
<accession>A0A8X6SQT7</accession>